<evidence type="ECO:0000313" key="3">
    <source>
        <dbReference type="Proteomes" id="UP000288215"/>
    </source>
</evidence>
<dbReference type="EMBL" id="RXGA01000003">
    <property type="protein sequence ID" value="RWX73385.1"/>
    <property type="molecule type" value="Genomic_DNA"/>
</dbReference>
<evidence type="ECO:0008006" key="4">
    <source>
        <dbReference type="Google" id="ProtNLM"/>
    </source>
</evidence>
<organism evidence="2 3">
    <name type="scientific">Methanosuratincola subterraneus</name>
    <dbReference type="NCBI Taxonomy" id="2593994"/>
    <lineage>
        <taxon>Archaea</taxon>
        <taxon>Thermoproteota</taxon>
        <taxon>Methanosuratincolia</taxon>
        <taxon>Candidatus Methanomethylicales</taxon>
        <taxon>Candidatus Methanomethylicaceae</taxon>
        <taxon>Candidatus Methanosuratincola (ex Vanwonterghem et al. 2016)</taxon>
    </lineage>
</organism>
<reference evidence="2 3" key="1">
    <citation type="submission" date="2018-12" db="EMBL/GenBank/DDBJ databases">
        <title>The complete genome of the methanogenic archaea of the candidate phylum Verstraetearchaeota, obtained from the metagenome of underground thermal water.</title>
        <authorList>
            <person name="Kadnikov V.V."/>
            <person name="Mardanov A.V."/>
            <person name="Beletsky A.V."/>
            <person name="Karnachuk O.V."/>
            <person name="Ravin N.V."/>
        </authorList>
    </citation>
    <scope>NUCLEOTIDE SEQUENCE [LARGE SCALE GENOMIC DNA]</scope>
    <source>
        <strain evidence="2">Ch88</strain>
    </source>
</reference>
<dbReference type="Proteomes" id="UP000288215">
    <property type="component" value="Unassembled WGS sequence"/>
</dbReference>
<feature type="transmembrane region" description="Helical" evidence="1">
    <location>
        <begin position="52"/>
        <end position="74"/>
    </location>
</feature>
<dbReference type="Pfam" id="PF09889">
    <property type="entry name" value="DUF2116"/>
    <property type="match status" value="1"/>
</dbReference>
<protein>
    <recommendedName>
        <fullName evidence="4">DUF2116 family Zn-ribbon domain-containing protein</fullName>
    </recommendedName>
</protein>
<gene>
    <name evidence="2" type="ORF">Metus_1359</name>
</gene>
<dbReference type="InterPro" id="IPR019216">
    <property type="entry name" value="DUF2116_treble_clef"/>
</dbReference>
<evidence type="ECO:0000313" key="2">
    <source>
        <dbReference type="EMBL" id="RWX73385.1"/>
    </source>
</evidence>
<keyword evidence="1" id="KW-0812">Transmembrane</keyword>
<sequence length="76" mass="8706">MVSKKSYEEKWGPHSHCVICGNAIPEGEKYCSDICKKKYEEELKKASRQQKISYIFIVAMGALLVAMFLLPYLFGQ</sequence>
<keyword evidence="1" id="KW-0472">Membrane</keyword>
<evidence type="ECO:0000256" key="1">
    <source>
        <dbReference type="SAM" id="Phobius"/>
    </source>
</evidence>
<keyword evidence="1" id="KW-1133">Transmembrane helix</keyword>
<dbReference type="AlphaFoldDB" id="A0A444L715"/>
<name>A0A444L715_METS7</name>
<proteinExistence type="predicted"/>
<comment type="caution">
    <text evidence="2">The sequence shown here is derived from an EMBL/GenBank/DDBJ whole genome shotgun (WGS) entry which is preliminary data.</text>
</comment>
<accession>A0A444L715</accession>